<sequence length="106" mass="13206">MRRTHNKKKTKKKIDNTMKISRNKINTTEMDYWRRSCRVSRMEKITNDEIKRRIEIKKDTLNYIEEKRLTWYGHVRRTDPNRWIAKITEWSPIGKRKRGRPRSFRD</sequence>
<feature type="non-terminal residue" evidence="1">
    <location>
        <position position="106"/>
    </location>
</feature>
<evidence type="ECO:0000313" key="1">
    <source>
        <dbReference type="EMBL" id="CAG9828171.1"/>
    </source>
</evidence>
<organism evidence="1 2">
    <name type="scientific">Diabrotica balteata</name>
    <name type="common">Banded cucumber beetle</name>
    <dbReference type="NCBI Taxonomy" id="107213"/>
    <lineage>
        <taxon>Eukaryota</taxon>
        <taxon>Metazoa</taxon>
        <taxon>Ecdysozoa</taxon>
        <taxon>Arthropoda</taxon>
        <taxon>Hexapoda</taxon>
        <taxon>Insecta</taxon>
        <taxon>Pterygota</taxon>
        <taxon>Neoptera</taxon>
        <taxon>Endopterygota</taxon>
        <taxon>Coleoptera</taxon>
        <taxon>Polyphaga</taxon>
        <taxon>Cucujiformia</taxon>
        <taxon>Chrysomeloidea</taxon>
        <taxon>Chrysomelidae</taxon>
        <taxon>Galerucinae</taxon>
        <taxon>Diabroticina</taxon>
        <taxon>Diabroticites</taxon>
        <taxon>Diabrotica</taxon>
    </lineage>
</organism>
<accession>A0A9N9SN83</accession>
<gene>
    <name evidence="1" type="ORF">DIABBA_LOCUS2108</name>
</gene>
<dbReference type="OrthoDB" id="6776761at2759"/>
<keyword evidence="2" id="KW-1185">Reference proteome</keyword>
<name>A0A9N9SN83_DIABA</name>
<proteinExistence type="predicted"/>
<dbReference type="EMBL" id="OU898285">
    <property type="protein sequence ID" value="CAG9828171.1"/>
    <property type="molecule type" value="Genomic_DNA"/>
</dbReference>
<dbReference type="AlphaFoldDB" id="A0A9N9SN83"/>
<protein>
    <submittedName>
        <fullName evidence="1">Uncharacterized protein</fullName>
    </submittedName>
</protein>
<evidence type="ECO:0000313" key="2">
    <source>
        <dbReference type="Proteomes" id="UP001153709"/>
    </source>
</evidence>
<reference evidence="1" key="1">
    <citation type="submission" date="2022-01" db="EMBL/GenBank/DDBJ databases">
        <authorList>
            <person name="King R."/>
        </authorList>
    </citation>
    <scope>NUCLEOTIDE SEQUENCE</scope>
</reference>
<dbReference type="Proteomes" id="UP001153709">
    <property type="component" value="Chromosome 10"/>
</dbReference>